<comment type="similarity">
    <text evidence="7 10">Belongs to the HD-ZIP homeobox family. Class I subfamily.</text>
</comment>
<evidence type="ECO:0000256" key="5">
    <source>
        <dbReference type="ARBA" id="ARBA00023163"/>
    </source>
</evidence>
<organism evidence="13 14">
    <name type="scientific">Cinchona calisaya</name>
    <dbReference type="NCBI Taxonomy" id="153742"/>
    <lineage>
        <taxon>Eukaryota</taxon>
        <taxon>Viridiplantae</taxon>
        <taxon>Streptophyta</taxon>
        <taxon>Embryophyta</taxon>
        <taxon>Tracheophyta</taxon>
        <taxon>Spermatophyta</taxon>
        <taxon>Magnoliopsida</taxon>
        <taxon>eudicotyledons</taxon>
        <taxon>Gunneridae</taxon>
        <taxon>Pentapetalae</taxon>
        <taxon>asterids</taxon>
        <taxon>lamiids</taxon>
        <taxon>Gentianales</taxon>
        <taxon>Rubiaceae</taxon>
        <taxon>Cinchonoideae</taxon>
        <taxon>Cinchoneae</taxon>
        <taxon>Cinchona</taxon>
    </lineage>
</organism>
<dbReference type="InterPro" id="IPR009057">
    <property type="entry name" value="Homeodomain-like_sf"/>
</dbReference>
<dbReference type="SMART" id="SM00389">
    <property type="entry name" value="HOX"/>
    <property type="match status" value="1"/>
</dbReference>
<dbReference type="InterPro" id="IPR000047">
    <property type="entry name" value="HTH_motif"/>
</dbReference>
<dbReference type="GO" id="GO:0000981">
    <property type="term" value="F:DNA-binding transcription factor activity, RNA polymerase II-specific"/>
    <property type="evidence" value="ECO:0007669"/>
    <property type="project" value="UniProtKB-UniRule"/>
</dbReference>
<dbReference type="EMBL" id="JBJUIK010000008">
    <property type="protein sequence ID" value="KAL3519830.1"/>
    <property type="molecule type" value="Genomic_DNA"/>
</dbReference>
<evidence type="ECO:0000256" key="7">
    <source>
        <dbReference type="ARBA" id="ARBA00025748"/>
    </source>
</evidence>
<evidence type="ECO:0000256" key="9">
    <source>
        <dbReference type="RuleBase" id="RU000682"/>
    </source>
</evidence>
<feature type="DNA-binding region" description="Homeobox" evidence="8">
    <location>
        <begin position="14"/>
        <end position="73"/>
    </location>
</feature>
<feature type="domain" description="Homeobox" evidence="12">
    <location>
        <begin position="12"/>
        <end position="72"/>
    </location>
</feature>
<proteinExistence type="inferred from homology"/>
<comment type="subcellular location">
    <subcellularLocation>
        <location evidence="1 8 9">Nucleus</location>
    </subcellularLocation>
</comment>
<evidence type="ECO:0000313" key="14">
    <source>
        <dbReference type="Proteomes" id="UP001630127"/>
    </source>
</evidence>
<feature type="coiled-coil region" evidence="11">
    <location>
        <begin position="71"/>
        <end position="119"/>
    </location>
</feature>
<dbReference type="PANTHER" id="PTHR24326">
    <property type="entry name" value="HOMEOBOX-LEUCINE ZIPPER PROTEIN"/>
    <property type="match status" value="1"/>
</dbReference>
<dbReference type="PROSITE" id="PS50071">
    <property type="entry name" value="HOMEOBOX_2"/>
    <property type="match status" value="1"/>
</dbReference>
<reference evidence="13 14" key="1">
    <citation type="submission" date="2024-11" db="EMBL/GenBank/DDBJ databases">
        <title>A near-complete genome assembly of Cinchona calisaya.</title>
        <authorList>
            <person name="Lian D.C."/>
            <person name="Zhao X.W."/>
            <person name="Wei L."/>
        </authorList>
    </citation>
    <scope>NUCLEOTIDE SEQUENCE [LARGE SCALE GENOMIC DNA]</scope>
    <source>
        <tissue evidence="13">Nenye</tissue>
    </source>
</reference>
<dbReference type="Proteomes" id="UP001630127">
    <property type="component" value="Unassembled WGS sequence"/>
</dbReference>
<keyword evidence="5 10" id="KW-0804">Transcription</keyword>
<dbReference type="AlphaFoldDB" id="A0ABD2ZK46"/>
<gene>
    <name evidence="13" type="ORF">ACH5RR_017979</name>
</gene>
<keyword evidence="2 10" id="KW-0805">Transcription regulation</keyword>
<dbReference type="SUPFAM" id="SSF46689">
    <property type="entry name" value="Homeodomain-like"/>
    <property type="match status" value="1"/>
</dbReference>
<keyword evidence="14" id="KW-1185">Reference proteome</keyword>
<dbReference type="GO" id="GO:0005634">
    <property type="term" value="C:nucleus"/>
    <property type="evidence" value="ECO:0007669"/>
    <property type="project" value="UniProtKB-SubCell"/>
</dbReference>
<comment type="function">
    <text evidence="10">Transcription factor.</text>
</comment>
<evidence type="ECO:0000256" key="11">
    <source>
        <dbReference type="SAM" id="Coils"/>
    </source>
</evidence>
<evidence type="ECO:0000256" key="3">
    <source>
        <dbReference type="ARBA" id="ARBA00023125"/>
    </source>
</evidence>
<comment type="caution">
    <text evidence="13">The sequence shown here is derived from an EMBL/GenBank/DDBJ whole genome shotgun (WGS) entry which is preliminary data.</text>
</comment>
<dbReference type="PROSITE" id="PS00027">
    <property type="entry name" value="HOMEOBOX_1"/>
    <property type="match status" value="1"/>
</dbReference>
<evidence type="ECO:0000256" key="2">
    <source>
        <dbReference type="ARBA" id="ARBA00023015"/>
    </source>
</evidence>
<keyword evidence="4 8" id="KW-0371">Homeobox</keyword>
<evidence type="ECO:0000313" key="13">
    <source>
        <dbReference type="EMBL" id="KAL3519830.1"/>
    </source>
</evidence>
<dbReference type="InterPro" id="IPR045224">
    <property type="entry name" value="HDZip_class_I_plant"/>
</dbReference>
<keyword evidence="11" id="KW-0175">Coiled coil</keyword>
<keyword evidence="6 8" id="KW-0539">Nucleus</keyword>
<evidence type="ECO:0000256" key="10">
    <source>
        <dbReference type="RuleBase" id="RU369038"/>
    </source>
</evidence>
<evidence type="ECO:0000259" key="12">
    <source>
        <dbReference type="PROSITE" id="PS50071"/>
    </source>
</evidence>
<name>A0ABD2ZK46_9GENT</name>
<keyword evidence="3 8" id="KW-0238">DNA-binding</keyword>
<protein>
    <recommendedName>
        <fullName evidence="10">Homeobox-leucine zipper protein</fullName>
    </recommendedName>
    <alternativeName>
        <fullName evidence="10">HD-ZIP protein</fullName>
    </alternativeName>
    <alternativeName>
        <fullName evidence="10">Homeodomain transcription factor</fullName>
    </alternativeName>
</protein>
<dbReference type="Gene3D" id="1.10.10.60">
    <property type="entry name" value="Homeodomain-like"/>
    <property type="match status" value="1"/>
</dbReference>
<evidence type="ECO:0000256" key="4">
    <source>
        <dbReference type="ARBA" id="ARBA00023155"/>
    </source>
</evidence>
<evidence type="ECO:0000256" key="1">
    <source>
        <dbReference type="ARBA" id="ARBA00004123"/>
    </source>
</evidence>
<dbReference type="Pfam" id="PF00046">
    <property type="entry name" value="Homeodomain"/>
    <property type="match status" value="1"/>
</dbReference>
<dbReference type="InterPro" id="IPR017970">
    <property type="entry name" value="Homeobox_CS"/>
</dbReference>
<sequence>MDFHFQSISRKNELKFHKKRLTQDQVRLLESSFNFNNKLDPDRKSQLAQELGLPPRKVAIWYQNKRSRWKNENLEVDNKALQLRLESVLADNERLQSEVERLKQELHKAQEMLLLSVNNNSTPYSSFSSQLSSSCDEVGSSNLAHGSKNHLDKEFFACLIGGDQGQFGNTNDHEFFPPSMS</sequence>
<evidence type="ECO:0000256" key="6">
    <source>
        <dbReference type="ARBA" id="ARBA00023242"/>
    </source>
</evidence>
<evidence type="ECO:0000256" key="8">
    <source>
        <dbReference type="PROSITE-ProRule" id="PRU00108"/>
    </source>
</evidence>
<dbReference type="GO" id="GO:0003677">
    <property type="term" value="F:DNA binding"/>
    <property type="evidence" value="ECO:0007669"/>
    <property type="project" value="UniProtKB-UniRule"/>
</dbReference>
<accession>A0ABD2ZK46</accession>
<dbReference type="PANTHER" id="PTHR24326:SF584">
    <property type="entry name" value="HOMEOBOX-LEUCINE ZIPPER PROTEIN"/>
    <property type="match status" value="1"/>
</dbReference>
<dbReference type="InterPro" id="IPR001356">
    <property type="entry name" value="HD"/>
</dbReference>
<dbReference type="PRINTS" id="PR00031">
    <property type="entry name" value="HTHREPRESSR"/>
</dbReference>
<dbReference type="CDD" id="cd00086">
    <property type="entry name" value="homeodomain"/>
    <property type="match status" value="1"/>
</dbReference>